<protein>
    <submittedName>
        <fullName evidence="3">TnsD family transposase</fullName>
    </submittedName>
</protein>
<feature type="domain" description="TniQ" evidence="1">
    <location>
        <begin position="4"/>
        <end position="158"/>
    </location>
</feature>
<keyword evidence="4" id="KW-1185">Reference proteome</keyword>
<evidence type="ECO:0000313" key="3">
    <source>
        <dbReference type="EMBL" id="MBD7911969.1"/>
    </source>
</evidence>
<feature type="domain" description="Transposon Tn7 transposition protein TnsD C-terminal" evidence="2">
    <location>
        <begin position="197"/>
        <end position="562"/>
    </location>
</feature>
<dbReference type="InterPro" id="IPR009492">
    <property type="entry name" value="TniQ"/>
</dbReference>
<name>A0ABR8PUX6_9CLOT</name>
<evidence type="ECO:0000259" key="2">
    <source>
        <dbReference type="Pfam" id="PF15978"/>
    </source>
</evidence>
<proteinExistence type="predicted"/>
<dbReference type="RefSeq" id="WP_191768851.1">
    <property type="nucleotide sequence ID" value="NZ_JACSRA010000017.1"/>
</dbReference>
<evidence type="ECO:0000259" key="1">
    <source>
        <dbReference type="Pfam" id="PF06527"/>
    </source>
</evidence>
<organism evidence="3 4">
    <name type="scientific">Clostridium cibarium</name>
    <dbReference type="NCBI Taxonomy" id="2762247"/>
    <lineage>
        <taxon>Bacteria</taxon>
        <taxon>Bacillati</taxon>
        <taxon>Bacillota</taxon>
        <taxon>Clostridia</taxon>
        <taxon>Eubacteriales</taxon>
        <taxon>Clostridiaceae</taxon>
        <taxon>Clostridium</taxon>
    </lineage>
</organism>
<dbReference type="Proteomes" id="UP000627781">
    <property type="component" value="Unassembled WGS sequence"/>
</dbReference>
<dbReference type="Pfam" id="PF06527">
    <property type="entry name" value="TniQ"/>
    <property type="match status" value="1"/>
</dbReference>
<gene>
    <name evidence="3" type="ORF">H9661_11435</name>
</gene>
<comment type="caution">
    <text evidence="3">The sequence shown here is derived from an EMBL/GenBank/DDBJ whole genome shotgun (WGS) entry which is preliminary data.</text>
</comment>
<dbReference type="Pfam" id="PF15978">
    <property type="entry name" value="TnsD"/>
    <property type="match status" value="1"/>
</dbReference>
<accession>A0ABR8PUX6</accession>
<dbReference type="InterPro" id="IPR032750">
    <property type="entry name" value="TnsD_C"/>
</dbReference>
<sequence length="620" mass="73291">MSLYFPEPYHDEILYSIISRYHFYMGNTNSKNTLKELFGTENIIPTVELPCNLSKVCKFINNNIYNESYFIKNHTCLPFYFPFLNSNNQISLPEAMAKKNGRSIYAKIGITAGGICTKKDFYYCPECVKEDLDKLGEAYFHRVHQVPGVLVCPIHSCLINRYIITKNDVGRINLIRINLKYIDFTTKYDTNSNLIKIAKSASYILNSDLYEFNQSIITEKYKYMLDNLGLLTPKKRVRQNRLKEMFKSRYSEEFLEMLDSKIDDRESNWLRGIVRKPEKMVHPIRHILFILFLCNDVEEFFKRNKCERYNFENTVWACLNPVASHYKKLVINKCIITSDYKTRQPVGTFKCEICGFTYSRKLNYKDNIYKIGRIKAYGNVWEARLLELLDNEKHSLTGLAKTMKCDPKTIVKYARKLGKGDIINSKIKIPSNKPLNKVENYRDIYAKDILKLINRYPDYTRSEIRKELKKQYAWFYRNDRQWLDKNLPAKLMQVGKCFITNSRVDWAKRDYQTYVKIKSIYITILRKSNKVRITKSVIGNRCGISALLEYHLDKLPITKAYLSKIVETIQEFQIRRIKKACRALIKKNIEIRKWKVMRLAGLKPTCSENIIRTIQFYEQF</sequence>
<dbReference type="EMBL" id="JACSRA010000017">
    <property type="protein sequence ID" value="MBD7911969.1"/>
    <property type="molecule type" value="Genomic_DNA"/>
</dbReference>
<reference evidence="3 4" key="1">
    <citation type="submission" date="2020-08" db="EMBL/GenBank/DDBJ databases">
        <title>A Genomic Blueprint of the Chicken Gut Microbiome.</title>
        <authorList>
            <person name="Gilroy R."/>
            <person name="Ravi A."/>
            <person name="Getino M."/>
            <person name="Pursley I."/>
            <person name="Horton D.L."/>
            <person name="Alikhan N.-F."/>
            <person name="Baker D."/>
            <person name="Gharbi K."/>
            <person name="Hall N."/>
            <person name="Watson M."/>
            <person name="Adriaenssens E.M."/>
            <person name="Foster-Nyarko E."/>
            <person name="Jarju S."/>
            <person name="Secka A."/>
            <person name="Antonio M."/>
            <person name="Oren A."/>
            <person name="Chaudhuri R."/>
            <person name="La Ragione R.M."/>
            <person name="Hildebrand F."/>
            <person name="Pallen M.J."/>
        </authorList>
    </citation>
    <scope>NUCLEOTIDE SEQUENCE [LARGE SCALE GENOMIC DNA]</scope>
    <source>
        <strain evidence="3 4">Sa3CVN1</strain>
    </source>
</reference>
<evidence type="ECO:0000313" key="4">
    <source>
        <dbReference type="Proteomes" id="UP000627781"/>
    </source>
</evidence>